<dbReference type="InterPro" id="IPR043502">
    <property type="entry name" value="DNA/RNA_pol_sf"/>
</dbReference>
<evidence type="ECO:0000259" key="1">
    <source>
        <dbReference type="Pfam" id="PF07727"/>
    </source>
</evidence>
<dbReference type="Pfam" id="PF07727">
    <property type="entry name" value="RVT_2"/>
    <property type="match status" value="1"/>
</dbReference>
<dbReference type="SUPFAM" id="SSF56672">
    <property type="entry name" value="DNA/RNA polymerases"/>
    <property type="match status" value="1"/>
</dbReference>
<dbReference type="PANTHER" id="PTHR11439:SF500">
    <property type="entry name" value="RNA-DIRECTED DNA POLYMERASE"/>
    <property type="match status" value="1"/>
</dbReference>
<dbReference type="AlphaFoldDB" id="A0A2N9HLW8"/>
<protein>
    <recommendedName>
        <fullName evidence="1">Reverse transcriptase Ty1/copia-type domain-containing protein</fullName>
    </recommendedName>
</protein>
<accession>A0A2N9HLW8</accession>
<dbReference type="PANTHER" id="PTHR11439">
    <property type="entry name" value="GAG-POL-RELATED RETROTRANSPOSON"/>
    <property type="match status" value="1"/>
</dbReference>
<dbReference type="CDD" id="cd09272">
    <property type="entry name" value="RNase_HI_RT_Ty1"/>
    <property type="match status" value="1"/>
</dbReference>
<feature type="domain" description="Reverse transcriptase Ty1/copia-type" evidence="1">
    <location>
        <begin position="25"/>
        <end position="99"/>
    </location>
</feature>
<dbReference type="EMBL" id="OIVN01003635">
    <property type="protein sequence ID" value="SPD12579.1"/>
    <property type="molecule type" value="Genomic_DNA"/>
</dbReference>
<gene>
    <name evidence="2" type="ORF">FSB_LOCUS40461</name>
</gene>
<name>A0A2N9HLW8_FAGSY</name>
<sequence>MVSEPPLGCWADLFPIIVYVFSRSATSQVVKPTTIRVVLTLVVHFGWPIRQLDVSNAFLHGSLAEEVFMEQPQDFIDANQPDHVCRLHKAIYGFKQAPQLGLLGYDLGPLHYFLGVQAFRDQNGLYLTQTKYISDILHRTKMVGAKPYSAPIVLGSKMSQFDGDPLSDGTEYRQIVGALQYCTLTRLDIAFSVNQLCQFMHSPTSAHWTAAKRVLRYLKGTIDHGLFLPTGSLQLSAYCDSDWAGGLDDRHSTGGYGIYLGSFLVSWAAKKQTTVSRSSTEEEYRSMANATAELYWIRMLLKDLHVPILSPPTLWCDNIGAIPLASNPVFHARTKHIEIDYHFIREKVMRNDISVKYISTVDQVANIFTKGLTSARFLLLRDKLMVRTLPIHLRGAVKDKTPEQTHDAKIKGLNQISIM</sequence>
<organism evidence="2">
    <name type="scientific">Fagus sylvatica</name>
    <name type="common">Beechnut</name>
    <dbReference type="NCBI Taxonomy" id="28930"/>
    <lineage>
        <taxon>Eukaryota</taxon>
        <taxon>Viridiplantae</taxon>
        <taxon>Streptophyta</taxon>
        <taxon>Embryophyta</taxon>
        <taxon>Tracheophyta</taxon>
        <taxon>Spermatophyta</taxon>
        <taxon>Magnoliopsida</taxon>
        <taxon>eudicotyledons</taxon>
        <taxon>Gunneridae</taxon>
        <taxon>Pentapetalae</taxon>
        <taxon>rosids</taxon>
        <taxon>fabids</taxon>
        <taxon>Fagales</taxon>
        <taxon>Fagaceae</taxon>
        <taxon>Fagus</taxon>
    </lineage>
</organism>
<reference evidence="2" key="1">
    <citation type="submission" date="2018-02" db="EMBL/GenBank/DDBJ databases">
        <authorList>
            <person name="Cohen D.B."/>
            <person name="Kent A.D."/>
        </authorList>
    </citation>
    <scope>NUCLEOTIDE SEQUENCE</scope>
</reference>
<dbReference type="InterPro" id="IPR013103">
    <property type="entry name" value="RVT_2"/>
</dbReference>
<evidence type="ECO:0000313" key="2">
    <source>
        <dbReference type="EMBL" id="SPD12579.1"/>
    </source>
</evidence>
<proteinExistence type="predicted"/>